<evidence type="ECO:0008006" key="3">
    <source>
        <dbReference type="Google" id="ProtNLM"/>
    </source>
</evidence>
<keyword evidence="2" id="KW-1185">Reference proteome</keyword>
<dbReference type="Proteomes" id="UP000005237">
    <property type="component" value="Unassembled WGS sequence"/>
</dbReference>
<evidence type="ECO:0000313" key="1">
    <source>
        <dbReference type="EnsemblMetazoa" id="CJA08072a.1"/>
    </source>
</evidence>
<dbReference type="Gene3D" id="3.30.63.20">
    <property type="match status" value="1"/>
</dbReference>
<dbReference type="EnsemblMetazoa" id="CJA08072a.1">
    <property type="protein sequence ID" value="CJA08072a.1"/>
    <property type="gene ID" value="WBGene00127276"/>
</dbReference>
<proteinExistence type="predicted"/>
<evidence type="ECO:0000313" key="2">
    <source>
        <dbReference type="Proteomes" id="UP000005237"/>
    </source>
</evidence>
<name>A0A8R1DQK1_CAEJA</name>
<sequence>MKCLSCDGIFWDLKSKGKTPPKKESKGKDMDSLHNIVLLDQATYDKLNKKECPTEDHKNEALKNLCAYEEYQPSTRRPSISSKFTESSQLYCLNIVSPPKWSNALH</sequence>
<organism evidence="1 2">
    <name type="scientific">Caenorhabditis japonica</name>
    <dbReference type="NCBI Taxonomy" id="281687"/>
    <lineage>
        <taxon>Eukaryota</taxon>
        <taxon>Metazoa</taxon>
        <taxon>Ecdysozoa</taxon>
        <taxon>Nematoda</taxon>
        <taxon>Chromadorea</taxon>
        <taxon>Rhabditida</taxon>
        <taxon>Rhabditina</taxon>
        <taxon>Rhabditomorpha</taxon>
        <taxon>Rhabditoidea</taxon>
        <taxon>Rhabditidae</taxon>
        <taxon>Peloderinae</taxon>
        <taxon>Caenorhabditis</taxon>
    </lineage>
</organism>
<protein>
    <recommendedName>
        <fullName evidence="3">40S ribosomal protein S25</fullName>
    </recommendedName>
</protein>
<dbReference type="AlphaFoldDB" id="A0A8R1DQK1"/>
<reference evidence="1" key="2">
    <citation type="submission" date="2022-06" db="UniProtKB">
        <authorList>
            <consortium name="EnsemblMetazoa"/>
        </authorList>
    </citation>
    <scope>IDENTIFICATION</scope>
    <source>
        <strain evidence="1">DF5081</strain>
    </source>
</reference>
<reference evidence="2" key="1">
    <citation type="submission" date="2010-08" db="EMBL/GenBank/DDBJ databases">
        <authorList>
            <consortium name="Caenorhabditis japonica Sequencing Consortium"/>
            <person name="Wilson R.K."/>
        </authorList>
    </citation>
    <scope>NUCLEOTIDE SEQUENCE [LARGE SCALE GENOMIC DNA]</scope>
    <source>
        <strain evidence="2">DF5081</strain>
    </source>
</reference>
<accession>A0A8R1DQK1</accession>